<feature type="region of interest" description="Disordered" evidence="1">
    <location>
        <begin position="74"/>
        <end position="117"/>
    </location>
</feature>
<proteinExistence type="predicted"/>
<dbReference type="AlphaFoldDB" id="A0A9Q0EBC9"/>
<accession>A0A9Q0EBC9</accession>
<evidence type="ECO:0000256" key="1">
    <source>
        <dbReference type="SAM" id="MobiDB-lite"/>
    </source>
</evidence>
<name>A0A9Q0EBC9_9TELE</name>
<keyword evidence="3" id="KW-1185">Reference proteome</keyword>
<protein>
    <submittedName>
        <fullName evidence="2">Uncharacterized protein</fullName>
    </submittedName>
</protein>
<feature type="region of interest" description="Disordered" evidence="1">
    <location>
        <begin position="1"/>
        <end position="34"/>
    </location>
</feature>
<gene>
    <name evidence="2" type="ORF">NHX12_029020</name>
</gene>
<dbReference type="Proteomes" id="UP001148018">
    <property type="component" value="Unassembled WGS sequence"/>
</dbReference>
<organism evidence="2 3">
    <name type="scientific">Muraenolepis orangiensis</name>
    <name type="common">Patagonian moray cod</name>
    <dbReference type="NCBI Taxonomy" id="630683"/>
    <lineage>
        <taxon>Eukaryota</taxon>
        <taxon>Metazoa</taxon>
        <taxon>Chordata</taxon>
        <taxon>Craniata</taxon>
        <taxon>Vertebrata</taxon>
        <taxon>Euteleostomi</taxon>
        <taxon>Actinopterygii</taxon>
        <taxon>Neopterygii</taxon>
        <taxon>Teleostei</taxon>
        <taxon>Neoteleostei</taxon>
        <taxon>Acanthomorphata</taxon>
        <taxon>Zeiogadaria</taxon>
        <taxon>Gadariae</taxon>
        <taxon>Gadiformes</taxon>
        <taxon>Muraenolepidoidei</taxon>
        <taxon>Muraenolepididae</taxon>
        <taxon>Muraenolepis</taxon>
    </lineage>
</organism>
<evidence type="ECO:0000313" key="3">
    <source>
        <dbReference type="Proteomes" id="UP001148018"/>
    </source>
</evidence>
<evidence type="ECO:0000313" key="2">
    <source>
        <dbReference type="EMBL" id="KAJ3604279.1"/>
    </source>
</evidence>
<dbReference type="EMBL" id="JANIIK010000044">
    <property type="protein sequence ID" value="KAJ3604279.1"/>
    <property type="molecule type" value="Genomic_DNA"/>
</dbReference>
<reference evidence="2" key="1">
    <citation type="submission" date="2022-07" db="EMBL/GenBank/DDBJ databases">
        <title>Chromosome-level genome of Muraenolepis orangiensis.</title>
        <authorList>
            <person name="Kim J."/>
        </authorList>
    </citation>
    <scope>NUCLEOTIDE SEQUENCE</scope>
    <source>
        <strain evidence="2">KU_S4_2022</strain>
        <tissue evidence="2">Muscle</tissue>
    </source>
</reference>
<sequence>MAFPRATVKKDGSGPVLPGPAWGPRAGSGPGEPQYISSLISVKAGRRCTRPIVAEDKRVSRSSVDLQCVSCTGSLPSLTGKGPDGLGPHSQALEAPSRPLGPALQRPLEPLASTGSQ</sequence>
<comment type="caution">
    <text evidence="2">The sequence shown here is derived from an EMBL/GenBank/DDBJ whole genome shotgun (WGS) entry which is preliminary data.</text>
</comment>